<gene>
    <name evidence="1" type="ORF">CAP_3309</name>
</gene>
<dbReference type="AlphaFoldDB" id="A0A017T8V1"/>
<dbReference type="STRING" id="1192034.CAP_3309"/>
<sequence>MLSPEDAMSKENQGSFYTLELHVSPGGARRGDCFVVNDLAAVKEILSRDLGSGSGVYLVGWYGESILLSVYVPGEARRTIDLLPFIRLVIPGYPVLTFEDGECSFDFEEDEAAHEEEETLSYKLFGDAIRPSEVIVDWEAANVPPLPAPILPAGTEVRVHSNYLGHDREAIYGHNDFEGGDDRGGRYLDMLG</sequence>
<keyword evidence="2" id="KW-1185">Reference proteome</keyword>
<organism evidence="1 2">
    <name type="scientific">Chondromyces apiculatus DSM 436</name>
    <dbReference type="NCBI Taxonomy" id="1192034"/>
    <lineage>
        <taxon>Bacteria</taxon>
        <taxon>Pseudomonadati</taxon>
        <taxon>Myxococcota</taxon>
        <taxon>Polyangia</taxon>
        <taxon>Polyangiales</taxon>
        <taxon>Polyangiaceae</taxon>
        <taxon>Chondromyces</taxon>
    </lineage>
</organism>
<name>A0A017T8V1_9BACT</name>
<comment type="caution">
    <text evidence="1">The sequence shown here is derived from an EMBL/GenBank/DDBJ whole genome shotgun (WGS) entry which is preliminary data.</text>
</comment>
<accession>A0A017T8V1</accession>
<evidence type="ECO:0000313" key="1">
    <source>
        <dbReference type="EMBL" id="EYF05392.1"/>
    </source>
</evidence>
<dbReference type="Proteomes" id="UP000019678">
    <property type="component" value="Unassembled WGS sequence"/>
</dbReference>
<proteinExistence type="predicted"/>
<reference evidence="1 2" key="1">
    <citation type="submission" date="2013-05" db="EMBL/GenBank/DDBJ databases">
        <title>Genome assembly of Chondromyces apiculatus DSM 436.</title>
        <authorList>
            <person name="Sharma G."/>
            <person name="Khatri I."/>
            <person name="Kaur C."/>
            <person name="Mayilraj S."/>
            <person name="Subramanian S."/>
        </authorList>
    </citation>
    <scope>NUCLEOTIDE SEQUENCE [LARGE SCALE GENOMIC DNA]</scope>
    <source>
        <strain evidence="1 2">DSM 436</strain>
    </source>
</reference>
<dbReference type="eggNOG" id="ENOG502ZNPV">
    <property type="taxonomic scope" value="Bacteria"/>
</dbReference>
<dbReference type="EMBL" id="ASRX01000024">
    <property type="protein sequence ID" value="EYF05392.1"/>
    <property type="molecule type" value="Genomic_DNA"/>
</dbReference>
<protein>
    <submittedName>
        <fullName evidence="1">Uncharacterized protein</fullName>
    </submittedName>
</protein>
<evidence type="ECO:0000313" key="2">
    <source>
        <dbReference type="Proteomes" id="UP000019678"/>
    </source>
</evidence>